<reference evidence="1" key="1">
    <citation type="submission" date="2021-08" db="EMBL/GenBank/DDBJ databases">
        <title>WGS assembly of Ceratopteris richardii.</title>
        <authorList>
            <person name="Marchant D.B."/>
            <person name="Chen G."/>
            <person name="Jenkins J."/>
            <person name="Shu S."/>
            <person name="Leebens-Mack J."/>
            <person name="Grimwood J."/>
            <person name="Schmutz J."/>
            <person name="Soltis P."/>
            <person name="Soltis D."/>
            <person name="Chen Z.-H."/>
        </authorList>
    </citation>
    <scope>NUCLEOTIDE SEQUENCE</scope>
    <source>
        <strain evidence="1">Whitten #5841</strain>
        <tissue evidence="1">Leaf</tissue>
    </source>
</reference>
<sequence>MKSNQSLNHIGWLSNKRKSLQDTEKKWKDAIYTFWLFVF</sequence>
<evidence type="ECO:0000313" key="1">
    <source>
        <dbReference type="EMBL" id="KAH7436357.1"/>
    </source>
</evidence>
<name>A0A8T2UJN1_CERRI</name>
<gene>
    <name evidence="1" type="ORF">KP509_05G016100</name>
</gene>
<accession>A0A8T2UJN1</accession>
<dbReference type="Proteomes" id="UP000825935">
    <property type="component" value="Chromosome 5"/>
</dbReference>
<protein>
    <submittedName>
        <fullName evidence="1">Uncharacterized protein</fullName>
    </submittedName>
</protein>
<dbReference type="AlphaFoldDB" id="A0A8T2UJN1"/>
<organism evidence="1 2">
    <name type="scientific">Ceratopteris richardii</name>
    <name type="common">Triangle waterfern</name>
    <dbReference type="NCBI Taxonomy" id="49495"/>
    <lineage>
        <taxon>Eukaryota</taxon>
        <taxon>Viridiplantae</taxon>
        <taxon>Streptophyta</taxon>
        <taxon>Embryophyta</taxon>
        <taxon>Tracheophyta</taxon>
        <taxon>Polypodiopsida</taxon>
        <taxon>Polypodiidae</taxon>
        <taxon>Polypodiales</taxon>
        <taxon>Pteridineae</taxon>
        <taxon>Pteridaceae</taxon>
        <taxon>Parkerioideae</taxon>
        <taxon>Ceratopteris</taxon>
    </lineage>
</organism>
<proteinExistence type="predicted"/>
<dbReference type="EMBL" id="CM035410">
    <property type="protein sequence ID" value="KAH7436357.1"/>
    <property type="molecule type" value="Genomic_DNA"/>
</dbReference>
<comment type="caution">
    <text evidence="1">The sequence shown here is derived from an EMBL/GenBank/DDBJ whole genome shotgun (WGS) entry which is preliminary data.</text>
</comment>
<evidence type="ECO:0000313" key="2">
    <source>
        <dbReference type="Proteomes" id="UP000825935"/>
    </source>
</evidence>
<keyword evidence="2" id="KW-1185">Reference proteome</keyword>